<dbReference type="Proteomes" id="UP000275408">
    <property type="component" value="Unassembled WGS sequence"/>
</dbReference>
<keyword evidence="3" id="KW-1185">Reference proteome</keyword>
<evidence type="ECO:0000256" key="1">
    <source>
        <dbReference type="SAM" id="MobiDB-lite"/>
    </source>
</evidence>
<organism evidence="2 3">
    <name type="scientific">Pocillopora damicornis</name>
    <name type="common">Cauliflower coral</name>
    <name type="synonym">Millepora damicornis</name>
    <dbReference type="NCBI Taxonomy" id="46731"/>
    <lineage>
        <taxon>Eukaryota</taxon>
        <taxon>Metazoa</taxon>
        <taxon>Cnidaria</taxon>
        <taxon>Anthozoa</taxon>
        <taxon>Hexacorallia</taxon>
        <taxon>Scleractinia</taxon>
        <taxon>Astrocoeniina</taxon>
        <taxon>Pocilloporidae</taxon>
        <taxon>Pocillopora</taxon>
    </lineage>
</organism>
<dbReference type="AlphaFoldDB" id="A0A3M6V4K8"/>
<dbReference type="EMBL" id="RCHS01000131">
    <property type="protein sequence ID" value="RMX60654.1"/>
    <property type="molecule type" value="Genomic_DNA"/>
</dbReference>
<evidence type="ECO:0000313" key="3">
    <source>
        <dbReference type="Proteomes" id="UP000275408"/>
    </source>
</evidence>
<comment type="caution">
    <text evidence="2">The sequence shown here is derived from an EMBL/GenBank/DDBJ whole genome shotgun (WGS) entry which is preliminary data.</text>
</comment>
<reference evidence="2 3" key="1">
    <citation type="journal article" date="2018" name="Sci. Rep.">
        <title>Comparative analysis of the Pocillopora damicornis genome highlights role of immune system in coral evolution.</title>
        <authorList>
            <person name="Cunning R."/>
            <person name="Bay R.A."/>
            <person name="Gillette P."/>
            <person name="Baker A.C."/>
            <person name="Traylor-Knowles N."/>
        </authorList>
    </citation>
    <scope>NUCLEOTIDE SEQUENCE [LARGE SCALE GENOMIC DNA]</scope>
    <source>
        <strain evidence="2">RSMAS</strain>
        <tissue evidence="2">Whole animal</tissue>
    </source>
</reference>
<evidence type="ECO:0000313" key="2">
    <source>
        <dbReference type="EMBL" id="RMX60654.1"/>
    </source>
</evidence>
<sequence>MPKHDKPILDVSAIRINRDHFRHWKTHFHDYCLLEGYRNPAKDRLTQTTDHYIEAKRPFELAVLHSAIPSLEWNTLDNVIASKIPADDADKPWIWLQKIKEHYVGTSTLMQDRYHFWVQMAQADQTSISAWETAVRTAAGRCSFGPNADEFVRDKFLFGFNESFSRFREDIFYRDGQCKPKDPPFTLAFVVSQAVSFEAAQQTNKLLAHSSEISDPSDHRPKSPSSDATPTGISCLCKTSADHLNGEALGFMVKLSTVQPPARTASTRAISCSVATGPSCIQPEHAPKQPLPLPLMQPSVPATPGHKPAQPLPAAPLQIERTVTPPPTQPQQKEQQISETPVVHVNQQTTRSGRVVRLPQKYKDFVLS</sequence>
<accession>A0A3M6V4K8</accession>
<name>A0A3M6V4K8_POCDA</name>
<feature type="region of interest" description="Disordered" evidence="1">
    <location>
        <begin position="210"/>
        <end position="231"/>
    </location>
</feature>
<gene>
    <name evidence="2" type="ORF">pdam_00021136</name>
</gene>
<protein>
    <submittedName>
        <fullName evidence="2">Uncharacterized protein</fullName>
    </submittedName>
</protein>
<proteinExistence type="predicted"/>